<dbReference type="OrthoDB" id="9801520at2"/>
<evidence type="ECO:0000256" key="4">
    <source>
        <dbReference type="ARBA" id="ARBA00022801"/>
    </source>
</evidence>
<dbReference type="InterPro" id="IPR011335">
    <property type="entry name" value="Restrct_endonuc-II-like"/>
</dbReference>
<proteinExistence type="inferred from homology"/>
<dbReference type="EMBL" id="CP036433">
    <property type="protein sequence ID" value="QDU92719.1"/>
    <property type="molecule type" value="Genomic_DNA"/>
</dbReference>
<dbReference type="GO" id="GO:0016787">
    <property type="term" value="F:hydrolase activity"/>
    <property type="evidence" value="ECO:0007669"/>
    <property type="project" value="UniProtKB-KW"/>
</dbReference>
<keyword evidence="3 6" id="KW-0227">DNA damage</keyword>
<keyword evidence="8" id="KW-1185">Reference proteome</keyword>
<accession>A0A518DLK3</accession>
<dbReference type="Pfam" id="PF03852">
    <property type="entry name" value="Vsr"/>
    <property type="match status" value="1"/>
</dbReference>
<evidence type="ECO:0000256" key="5">
    <source>
        <dbReference type="ARBA" id="ARBA00023204"/>
    </source>
</evidence>
<keyword evidence="5 6" id="KW-0234">DNA repair</keyword>
<evidence type="ECO:0000256" key="2">
    <source>
        <dbReference type="ARBA" id="ARBA00022759"/>
    </source>
</evidence>
<dbReference type="CDD" id="cd00221">
    <property type="entry name" value="Vsr"/>
    <property type="match status" value="1"/>
</dbReference>
<evidence type="ECO:0000256" key="3">
    <source>
        <dbReference type="ARBA" id="ARBA00022763"/>
    </source>
</evidence>
<name>A0A518DLK3_9BACT</name>
<dbReference type="KEGG" id="lcre:Pla8534_04670"/>
<keyword evidence="1 6" id="KW-0540">Nuclease</keyword>
<comment type="function">
    <text evidence="6">May nick specific sequences that contain T:G mispairs resulting from m5C-deamination.</text>
</comment>
<dbReference type="GO" id="GO:0004519">
    <property type="term" value="F:endonuclease activity"/>
    <property type="evidence" value="ECO:0007669"/>
    <property type="project" value="UniProtKB-KW"/>
</dbReference>
<dbReference type="EC" id="3.1.-.-" evidence="6"/>
<dbReference type="NCBIfam" id="TIGR00632">
    <property type="entry name" value="vsr"/>
    <property type="match status" value="1"/>
</dbReference>
<dbReference type="RefSeq" id="WP_145048919.1">
    <property type="nucleotide sequence ID" value="NZ_CP036433.1"/>
</dbReference>
<keyword evidence="2 6" id="KW-0255">Endonuclease</keyword>
<dbReference type="SUPFAM" id="SSF52980">
    <property type="entry name" value="Restriction endonuclease-like"/>
    <property type="match status" value="1"/>
</dbReference>
<comment type="similarity">
    <text evidence="6">Belongs to the vsr family.</text>
</comment>
<protein>
    <recommendedName>
        <fullName evidence="6">Very short patch repair endonuclease</fullName>
        <ecNumber evidence="6">3.1.-.-</ecNumber>
    </recommendedName>
</protein>
<organism evidence="7 8">
    <name type="scientific">Lignipirellula cremea</name>
    <dbReference type="NCBI Taxonomy" id="2528010"/>
    <lineage>
        <taxon>Bacteria</taxon>
        <taxon>Pseudomonadati</taxon>
        <taxon>Planctomycetota</taxon>
        <taxon>Planctomycetia</taxon>
        <taxon>Pirellulales</taxon>
        <taxon>Pirellulaceae</taxon>
        <taxon>Lignipirellula</taxon>
    </lineage>
</organism>
<dbReference type="Gene3D" id="3.40.960.10">
    <property type="entry name" value="VSR Endonuclease"/>
    <property type="match status" value="1"/>
</dbReference>
<dbReference type="PIRSF" id="PIRSF018267">
    <property type="entry name" value="VSR_endonuc"/>
    <property type="match status" value="1"/>
</dbReference>
<evidence type="ECO:0000256" key="1">
    <source>
        <dbReference type="ARBA" id="ARBA00022722"/>
    </source>
</evidence>
<dbReference type="GO" id="GO:0006298">
    <property type="term" value="P:mismatch repair"/>
    <property type="evidence" value="ECO:0007669"/>
    <property type="project" value="UniProtKB-UniRule"/>
</dbReference>
<sequence length="140" mass="16685">MTDVFDAEKRSQIMRAVRGKDTAPELIVRRLVHALGYRFRLHRADLPGKPDLVFPGRRKVIFVHGCFWHQHACSRGARLPKSNREYWKAKLDRNRRRDRRHRDALRRLDWASLVVWECQLKKVAPLTARLIRFLEPSIPR</sequence>
<keyword evidence="4 6" id="KW-0378">Hydrolase</keyword>
<reference evidence="7 8" key="1">
    <citation type="submission" date="2019-02" db="EMBL/GenBank/DDBJ databases">
        <title>Deep-cultivation of Planctomycetes and their phenomic and genomic characterization uncovers novel biology.</title>
        <authorList>
            <person name="Wiegand S."/>
            <person name="Jogler M."/>
            <person name="Boedeker C."/>
            <person name="Pinto D."/>
            <person name="Vollmers J."/>
            <person name="Rivas-Marin E."/>
            <person name="Kohn T."/>
            <person name="Peeters S.H."/>
            <person name="Heuer A."/>
            <person name="Rast P."/>
            <person name="Oberbeckmann S."/>
            <person name="Bunk B."/>
            <person name="Jeske O."/>
            <person name="Meyerdierks A."/>
            <person name="Storesund J.E."/>
            <person name="Kallscheuer N."/>
            <person name="Luecker S."/>
            <person name="Lage O.M."/>
            <person name="Pohl T."/>
            <person name="Merkel B.J."/>
            <person name="Hornburger P."/>
            <person name="Mueller R.-W."/>
            <person name="Bruemmer F."/>
            <person name="Labrenz M."/>
            <person name="Spormann A.M."/>
            <person name="Op den Camp H."/>
            <person name="Overmann J."/>
            <person name="Amann R."/>
            <person name="Jetten M.S.M."/>
            <person name="Mascher T."/>
            <person name="Medema M.H."/>
            <person name="Devos D.P."/>
            <person name="Kaster A.-K."/>
            <person name="Ovreas L."/>
            <person name="Rohde M."/>
            <person name="Galperin M.Y."/>
            <person name="Jogler C."/>
        </authorList>
    </citation>
    <scope>NUCLEOTIDE SEQUENCE [LARGE SCALE GENOMIC DNA]</scope>
    <source>
        <strain evidence="7 8">Pla85_3_4</strain>
    </source>
</reference>
<evidence type="ECO:0000313" key="8">
    <source>
        <dbReference type="Proteomes" id="UP000317648"/>
    </source>
</evidence>
<dbReference type="InterPro" id="IPR004603">
    <property type="entry name" value="DNA_mismatch_endonuc_vsr"/>
</dbReference>
<dbReference type="AlphaFoldDB" id="A0A518DLK3"/>
<evidence type="ECO:0000256" key="6">
    <source>
        <dbReference type="PIRNR" id="PIRNR018267"/>
    </source>
</evidence>
<dbReference type="Proteomes" id="UP000317648">
    <property type="component" value="Chromosome"/>
</dbReference>
<evidence type="ECO:0000313" key="7">
    <source>
        <dbReference type="EMBL" id="QDU92719.1"/>
    </source>
</evidence>
<gene>
    <name evidence="7" type="primary">vsr_2</name>
    <name evidence="7" type="ORF">Pla8534_04670</name>
</gene>